<dbReference type="InterPro" id="IPR016167">
    <property type="entry name" value="FAD-bd_PCMH_sub1"/>
</dbReference>
<dbReference type="Gene3D" id="3.30.43.10">
    <property type="entry name" value="Uridine Diphospho-n-acetylenolpyruvylglucosamine Reductase, domain 2"/>
    <property type="match status" value="1"/>
</dbReference>
<protein>
    <submittedName>
        <fullName evidence="7">LLM class flavin-dependent oxidoreductase</fullName>
    </submittedName>
</protein>
<dbReference type="InterPro" id="IPR006093">
    <property type="entry name" value="Oxy_OxRdtase_FAD_BS"/>
</dbReference>
<dbReference type="InterPro" id="IPR036318">
    <property type="entry name" value="FAD-bd_PCMH-like_sf"/>
</dbReference>
<dbReference type="Gene3D" id="3.30.465.10">
    <property type="match status" value="1"/>
</dbReference>
<dbReference type="Pfam" id="PF01565">
    <property type="entry name" value="FAD_binding_4"/>
    <property type="match status" value="1"/>
</dbReference>
<comment type="caution">
    <text evidence="7">The sequence shown here is derived from an EMBL/GenBank/DDBJ whole genome shotgun (WGS) entry which is preliminary data.</text>
</comment>
<evidence type="ECO:0000256" key="5">
    <source>
        <dbReference type="ARBA" id="ARBA00023002"/>
    </source>
</evidence>
<reference evidence="7 8" key="1">
    <citation type="submission" date="2020-04" db="EMBL/GenBank/DDBJ databases">
        <title>MicrobeNet Type strains.</title>
        <authorList>
            <person name="Nicholson A.C."/>
        </authorList>
    </citation>
    <scope>NUCLEOTIDE SEQUENCE [LARGE SCALE GENOMIC DNA]</scope>
    <source>
        <strain evidence="7 8">ATCC BAA-789</strain>
    </source>
</reference>
<dbReference type="InterPro" id="IPR016169">
    <property type="entry name" value="FAD-bd_PCMH_sub2"/>
</dbReference>
<organism evidence="7 8">
    <name type="scientific">Sanguibacter hominis ATCC BAA-789</name>
    <dbReference type="NCBI Taxonomy" id="1312740"/>
    <lineage>
        <taxon>Bacteria</taxon>
        <taxon>Bacillati</taxon>
        <taxon>Actinomycetota</taxon>
        <taxon>Actinomycetes</taxon>
        <taxon>Micrococcales</taxon>
        <taxon>Sanguibacteraceae</taxon>
        <taxon>Sanguibacter</taxon>
    </lineage>
</organism>
<dbReference type="Proteomes" id="UP000774283">
    <property type="component" value="Unassembled WGS sequence"/>
</dbReference>
<dbReference type="RefSeq" id="WP_168446039.1">
    <property type="nucleotide sequence ID" value="NZ_JAAXOW010000001.1"/>
</dbReference>
<dbReference type="Pfam" id="PF08031">
    <property type="entry name" value="BBE"/>
    <property type="match status" value="1"/>
</dbReference>
<comment type="similarity">
    <text evidence="2">Belongs to the oxygen-dependent FAD-linked oxidoreductase family.</text>
</comment>
<proteinExistence type="inferred from homology"/>
<dbReference type="PANTHER" id="PTHR42973:SF39">
    <property type="entry name" value="FAD-BINDING PCMH-TYPE DOMAIN-CONTAINING PROTEIN"/>
    <property type="match status" value="1"/>
</dbReference>
<dbReference type="Gene3D" id="3.40.462.20">
    <property type="match status" value="1"/>
</dbReference>
<dbReference type="PANTHER" id="PTHR42973">
    <property type="entry name" value="BINDING OXIDOREDUCTASE, PUTATIVE (AFU_ORTHOLOGUE AFUA_1G17690)-RELATED"/>
    <property type="match status" value="1"/>
</dbReference>
<dbReference type="GO" id="GO:0016705">
    <property type="term" value="F:oxidoreductase activity, acting on paired donors, with incorporation or reduction of molecular oxygen"/>
    <property type="evidence" value="ECO:0007669"/>
    <property type="project" value="InterPro"/>
</dbReference>
<comment type="cofactor">
    <cofactor evidence="1">
        <name>FAD</name>
        <dbReference type="ChEBI" id="CHEBI:57692"/>
    </cofactor>
</comment>
<dbReference type="InterPro" id="IPR011251">
    <property type="entry name" value="Luciferase-like_dom"/>
</dbReference>
<dbReference type="InterPro" id="IPR006094">
    <property type="entry name" value="Oxid_FAD_bind_N"/>
</dbReference>
<gene>
    <name evidence="7" type="ORF">HF995_01400</name>
</gene>
<accession>A0A9X5INB6</accession>
<evidence type="ECO:0000313" key="7">
    <source>
        <dbReference type="EMBL" id="NKX91937.1"/>
    </source>
</evidence>
<dbReference type="CDD" id="cd01097">
    <property type="entry name" value="Tetrahydromethanopterin_reductase"/>
    <property type="match status" value="1"/>
</dbReference>
<dbReference type="EMBL" id="JAAXOW010000001">
    <property type="protein sequence ID" value="NKX91937.1"/>
    <property type="molecule type" value="Genomic_DNA"/>
</dbReference>
<keyword evidence="3" id="KW-0285">Flavoprotein</keyword>
<keyword evidence="4" id="KW-0274">FAD</keyword>
<dbReference type="InterPro" id="IPR016166">
    <property type="entry name" value="FAD-bd_PCMH"/>
</dbReference>
<evidence type="ECO:0000256" key="2">
    <source>
        <dbReference type="ARBA" id="ARBA00005466"/>
    </source>
</evidence>
<evidence type="ECO:0000256" key="1">
    <source>
        <dbReference type="ARBA" id="ARBA00001974"/>
    </source>
</evidence>
<evidence type="ECO:0000259" key="6">
    <source>
        <dbReference type="PROSITE" id="PS51387"/>
    </source>
</evidence>
<feature type="domain" description="FAD-binding PCMH-type" evidence="6">
    <location>
        <begin position="352"/>
        <end position="525"/>
    </location>
</feature>
<dbReference type="PROSITE" id="PS00862">
    <property type="entry name" value="OX2_COVAL_FAD"/>
    <property type="match status" value="1"/>
</dbReference>
<keyword evidence="5" id="KW-0560">Oxidoreductase</keyword>
<keyword evidence="8" id="KW-1185">Reference proteome</keyword>
<dbReference type="SUPFAM" id="SSF51679">
    <property type="entry name" value="Bacterial luciferase-like"/>
    <property type="match status" value="1"/>
</dbReference>
<dbReference type="PROSITE" id="PS51387">
    <property type="entry name" value="FAD_PCMH"/>
    <property type="match status" value="1"/>
</dbReference>
<dbReference type="InterPro" id="IPR012951">
    <property type="entry name" value="BBE"/>
</dbReference>
<dbReference type="Gene3D" id="3.20.20.30">
    <property type="entry name" value="Luciferase-like domain"/>
    <property type="match status" value="1"/>
</dbReference>
<dbReference type="SUPFAM" id="SSF56176">
    <property type="entry name" value="FAD-binding/transporter-associated domain-like"/>
    <property type="match status" value="1"/>
</dbReference>
<evidence type="ECO:0000313" key="8">
    <source>
        <dbReference type="Proteomes" id="UP000774283"/>
    </source>
</evidence>
<sequence>MHYGHRLELGTFITPGAAQPNATVALAQLSEELGYEVVTFQDHPYQPAFLDTWTLMSWVAAQTTRIRVAANVHNLPLRPPAVLARSVASLDLLSGGRVDLGLGAGVFWDAIEAMGGRRLTPGEGVTALEEAIDIIRGVWAVHERSPLRVDGRFHRVDGAKRGPAPAHDVPIWLGALKPRMLRLVGRKADGWLPSLSYLAQDDGGNGTQAFARGNAAIDDAAEAAGRDPREVRRLLNIGGRFTPVRRGFLDGPAGSWVEDLLPLVVEQGAGTFIVSSDDPNVLREFALDVAPALREAVDREVPGGSAGVRVRPRASLALRREGVAYDDVPESLRELAVEPGDREFHRLRGGYMRGGNPGLVLRPRSTAEVVEALAFARRHPDLDLGVRSGGHGISGRSTNDGGLVLDLSRMNAVEVLDEAARLVRVEPGARWMDVARVIAPFGWAVTSGDFGGVGVGGLATAGGVGFLSRSQGLTIDRVRAVEMVLADGSVVRASADENAELFWGVRGAGGNLGVVTSFEIEAGEVGEVGWGVLTQDFSDPVDYLVRWGAVVEAAPRDLTSFLLTGAPRAGQPPVVQTMSMVVSDDAETIVERLQPIAAISPLYGQDVRLTTYESVIANAPEEGHVSDGEPHSRSGLLERVTPGFARATAEALASGEIYFFQIRALGGATTDVPAEATAFAHRGAQFAVSAMGRSEESLERVWAPLREHMVGLYASFETSRSPERVAEAFPPATLERLRALKAEVDPDNVFRHNVDVTTR</sequence>
<evidence type="ECO:0000256" key="4">
    <source>
        <dbReference type="ARBA" id="ARBA00022827"/>
    </source>
</evidence>
<dbReference type="InterPro" id="IPR050416">
    <property type="entry name" value="FAD-linked_Oxidoreductase"/>
</dbReference>
<evidence type="ECO:0000256" key="3">
    <source>
        <dbReference type="ARBA" id="ARBA00022630"/>
    </source>
</evidence>
<name>A0A9X5INB6_9MICO</name>
<dbReference type="InterPro" id="IPR036661">
    <property type="entry name" value="Luciferase-like_sf"/>
</dbReference>
<dbReference type="GO" id="GO:0071949">
    <property type="term" value="F:FAD binding"/>
    <property type="evidence" value="ECO:0007669"/>
    <property type="project" value="InterPro"/>
</dbReference>
<dbReference type="AlphaFoldDB" id="A0A9X5INB6"/>
<dbReference type="Pfam" id="PF00296">
    <property type="entry name" value="Bac_luciferase"/>
    <property type="match status" value="1"/>
</dbReference>